<dbReference type="PANTHER" id="PTHR30092:SF0">
    <property type="entry name" value="INNER MEMBRANE PROTEIN CRED"/>
    <property type="match status" value="1"/>
</dbReference>
<keyword evidence="1" id="KW-1133">Transmembrane helix</keyword>
<dbReference type="RefSeq" id="WP_182957432.1">
    <property type="nucleotide sequence ID" value="NZ_WNXC01000003.1"/>
</dbReference>
<dbReference type="Proteomes" id="UP000636110">
    <property type="component" value="Unassembled WGS sequence"/>
</dbReference>
<feature type="transmembrane region" description="Helical" evidence="1">
    <location>
        <begin position="371"/>
        <end position="393"/>
    </location>
</feature>
<feature type="transmembrane region" description="Helical" evidence="1">
    <location>
        <begin position="20"/>
        <end position="41"/>
    </location>
</feature>
<dbReference type="InterPro" id="IPR010364">
    <property type="entry name" value="Uncharacterised_IM_CreD"/>
</dbReference>
<dbReference type="EMBL" id="WNXC01000003">
    <property type="protein sequence ID" value="MBB2149622.1"/>
    <property type="molecule type" value="Genomic_DNA"/>
</dbReference>
<accession>A0ABR6EX71</accession>
<dbReference type="Pfam" id="PF06123">
    <property type="entry name" value="CreD"/>
    <property type="match status" value="1"/>
</dbReference>
<dbReference type="PANTHER" id="PTHR30092">
    <property type="entry name" value="INNER MEMBRANE PROTEIN CRED"/>
    <property type="match status" value="1"/>
</dbReference>
<dbReference type="PIRSF" id="PIRSF004548">
    <property type="entry name" value="CreD"/>
    <property type="match status" value="1"/>
</dbReference>
<comment type="caution">
    <text evidence="2">The sequence shown here is derived from an EMBL/GenBank/DDBJ whole genome shotgun (WGS) entry which is preliminary data.</text>
</comment>
<keyword evidence="3" id="KW-1185">Reference proteome</keyword>
<name>A0ABR6EX71_9SPHI</name>
<reference evidence="2 3" key="1">
    <citation type="submission" date="2019-11" db="EMBL/GenBank/DDBJ databases">
        <title>Description of Pedobacter sp. LMG 31462T.</title>
        <authorList>
            <person name="Carlier A."/>
            <person name="Qi S."/>
            <person name="Vandamme P."/>
        </authorList>
    </citation>
    <scope>NUCLEOTIDE SEQUENCE [LARGE SCALE GENOMIC DNA]</scope>
    <source>
        <strain evidence="2 3">LMG 31462</strain>
    </source>
</reference>
<dbReference type="NCBIfam" id="NF008712">
    <property type="entry name" value="PRK11715.1-1"/>
    <property type="match status" value="1"/>
</dbReference>
<proteinExistence type="predicted"/>
<protein>
    <submittedName>
        <fullName evidence="2">Cell envelope integrity protein CreD</fullName>
    </submittedName>
</protein>
<keyword evidence="1" id="KW-0472">Membrane</keyword>
<feature type="transmembrane region" description="Helical" evidence="1">
    <location>
        <begin position="400"/>
        <end position="417"/>
    </location>
</feature>
<evidence type="ECO:0000313" key="3">
    <source>
        <dbReference type="Proteomes" id="UP000636110"/>
    </source>
</evidence>
<sequence>METTQSQKEKSVFQQLQESVGAKLFLIAVLTLLLLIPSSWIQFLIEERQGRQDDAIKEISEKWSGPQLIESPILQLPYKTWTKTTDVNGKQMMKESLSTIYLLPETLDIQSQVNPEILHRGIFDAVVYHAKISLHGKFSPLEWKKSGVNPDLILWDKAKIVAGISDFKGLKSSPIIKIEGQPYTAEPDFAADNLFANNLGVQIDLAAKKSAAIQFNYELELRGSEALNFLHLGKNSTIKVNGAWNNPSFTGAFLPENRNITEKQFNSTWKMSNFNRPFPQQWISGQQVLTPQNKVKATFGVKFLLPVDQYQKTMRSAKYAILIILLSFISLFFIELLNKVKVNLLQYVLIGAAMIIYYTLLLSFTEQVGFAIAYFIASVATVILVSSFIGAFLRNKKAAIAFAIILSIFYSFIYVIIQLQDLALLFGSIGLFITVACLMYFSVKINWHKPGVDLAQS</sequence>
<keyword evidence="1" id="KW-0812">Transmembrane</keyword>
<organism evidence="2 3">
    <name type="scientific">Pedobacter gandavensis</name>
    <dbReference type="NCBI Taxonomy" id="2679963"/>
    <lineage>
        <taxon>Bacteria</taxon>
        <taxon>Pseudomonadati</taxon>
        <taxon>Bacteroidota</taxon>
        <taxon>Sphingobacteriia</taxon>
        <taxon>Sphingobacteriales</taxon>
        <taxon>Sphingobacteriaceae</taxon>
        <taxon>Pedobacter</taxon>
    </lineage>
</organism>
<evidence type="ECO:0000256" key="1">
    <source>
        <dbReference type="SAM" id="Phobius"/>
    </source>
</evidence>
<feature type="transmembrane region" description="Helical" evidence="1">
    <location>
        <begin position="344"/>
        <end position="365"/>
    </location>
</feature>
<feature type="transmembrane region" description="Helical" evidence="1">
    <location>
        <begin position="319"/>
        <end position="337"/>
    </location>
</feature>
<feature type="transmembrane region" description="Helical" evidence="1">
    <location>
        <begin position="423"/>
        <end position="441"/>
    </location>
</feature>
<gene>
    <name evidence="2" type="primary">creD</name>
    <name evidence="2" type="ORF">GM920_11985</name>
</gene>
<evidence type="ECO:0000313" key="2">
    <source>
        <dbReference type="EMBL" id="MBB2149622.1"/>
    </source>
</evidence>